<evidence type="ECO:0000313" key="10">
    <source>
        <dbReference type="Proteomes" id="UP000051221"/>
    </source>
</evidence>
<dbReference type="InParanoid" id="A0A0Q2UWQ7"/>
<gene>
    <name evidence="9" type="ORF">AMR76_15110</name>
</gene>
<dbReference type="GO" id="GO:0071949">
    <property type="term" value="F:FAD binding"/>
    <property type="evidence" value="ECO:0007669"/>
    <property type="project" value="InterPro"/>
</dbReference>
<evidence type="ECO:0000259" key="8">
    <source>
        <dbReference type="Pfam" id="PF01494"/>
    </source>
</evidence>
<keyword evidence="4" id="KW-0285">Flavoprotein</keyword>
<dbReference type="Pfam" id="PF01494">
    <property type="entry name" value="FAD_binding_3"/>
    <property type="match status" value="1"/>
</dbReference>
<organism evidence="9 10">
    <name type="scientific">Vibrio furnissii</name>
    <dbReference type="NCBI Taxonomy" id="29494"/>
    <lineage>
        <taxon>Bacteria</taxon>
        <taxon>Pseudomonadati</taxon>
        <taxon>Pseudomonadota</taxon>
        <taxon>Gammaproteobacteria</taxon>
        <taxon>Vibrionales</taxon>
        <taxon>Vibrionaceae</taxon>
        <taxon>Vibrio</taxon>
    </lineage>
</organism>
<dbReference type="EMBL" id="LKHS01000014">
    <property type="protein sequence ID" value="KQH84888.1"/>
    <property type="molecule type" value="Genomic_DNA"/>
</dbReference>
<reference evidence="9 10" key="1">
    <citation type="submission" date="2015-08" db="EMBL/GenBank/DDBJ databases">
        <title>Antibacterial properties of a collection of Vibrionaceae strains.</title>
        <authorList>
            <person name="Giubergia S."/>
        </authorList>
    </citation>
    <scope>NUCLEOTIDE SEQUENCE [LARGE SCALE GENOMIC DNA]</scope>
    <source>
        <strain evidence="9 10">S0821</strain>
    </source>
</reference>
<proteinExistence type="inferred from homology"/>
<name>A0A0Q2UWQ7_VIBFU</name>
<dbReference type="AlphaFoldDB" id="A0A0Q2UWQ7"/>
<evidence type="ECO:0000256" key="5">
    <source>
        <dbReference type="ARBA" id="ARBA00022827"/>
    </source>
</evidence>
<dbReference type="InterPro" id="IPR051205">
    <property type="entry name" value="UbiH/COQ6_monooxygenase"/>
</dbReference>
<dbReference type="Gene3D" id="3.50.50.60">
    <property type="entry name" value="FAD/NAD(P)-binding domain"/>
    <property type="match status" value="2"/>
</dbReference>
<dbReference type="GO" id="GO:0006744">
    <property type="term" value="P:ubiquinone biosynthetic process"/>
    <property type="evidence" value="ECO:0007669"/>
    <property type="project" value="UniProtKB-UniPathway"/>
</dbReference>
<comment type="cofactor">
    <cofactor evidence="1">
        <name>FAD</name>
        <dbReference type="ChEBI" id="CHEBI:57692"/>
    </cofactor>
</comment>
<dbReference type="UniPathway" id="UPA00232"/>
<dbReference type="FunFam" id="3.50.50.60:FF:000123">
    <property type="entry name" value="2-octaprenyl-6-methoxyphenyl hydroxylase"/>
    <property type="match status" value="1"/>
</dbReference>
<dbReference type="InterPro" id="IPR018168">
    <property type="entry name" value="Ubi_Hdrlase_CS"/>
</dbReference>
<dbReference type="NCBIfam" id="NF004356">
    <property type="entry name" value="PRK05732.1"/>
    <property type="match status" value="1"/>
</dbReference>
<accession>A0A0Q2UWQ7</accession>
<comment type="caution">
    <text evidence="9">The sequence shown here is derived from an EMBL/GenBank/DDBJ whole genome shotgun (WGS) entry which is preliminary data.</text>
</comment>
<dbReference type="SUPFAM" id="SSF51905">
    <property type="entry name" value="FAD/NAD(P)-binding domain"/>
    <property type="match status" value="1"/>
</dbReference>
<dbReference type="InterPro" id="IPR002938">
    <property type="entry name" value="FAD-bd"/>
</dbReference>
<comment type="pathway">
    <text evidence="2">Cofactor biosynthesis; ubiquinone biosynthesis.</text>
</comment>
<keyword evidence="7" id="KW-0503">Monooxygenase</keyword>
<keyword evidence="10" id="KW-1185">Reference proteome</keyword>
<evidence type="ECO:0000256" key="1">
    <source>
        <dbReference type="ARBA" id="ARBA00001974"/>
    </source>
</evidence>
<dbReference type="NCBIfam" id="TIGR01988">
    <property type="entry name" value="Ubi-OHases"/>
    <property type="match status" value="1"/>
</dbReference>
<dbReference type="InterPro" id="IPR011295">
    <property type="entry name" value="UbiH"/>
</dbReference>
<dbReference type="PANTHER" id="PTHR43876:SF8">
    <property type="entry name" value="2-OCTAPRENYL-6-METHOXYPHENOL HYDROXYLASE"/>
    <property type="match status" value="1"/>
</dbReference>
<dbReference type="NCBIfam" id="TIGR01984">
    <property type="entry name" value="UbiH"/>
    <property type="match status" value="1"/>
</dbReference>
<dbReference type="InterPro" id="IPR010971">
    <property type="entry name" value="UbiH/COQ6"/>
</dbReference>
<dbReference type="PROSITE" id="PS01304">
    <property type="entry name" value="UBIH"/>
    <property type="match status" value="1"/>
</dbReference>
<evidence type="ECO:0000256" key="3">
    <source>
        <dbReference type="ARBA" id="ARBA00005349"/>
    </source>
</evidence>
<evidence type="ECO:0000256" key="2">
    <source>
        <dbReference type="ARBA" id="ARBA00004749"/>
    </source>
</evidence>
<comment type="similarity">
    <text evidence="3">Belongs to the UbiH/COQ6 family.</text>
</comment>
<evidence type="ECO:0000256" key="6">
    <source>
        <dbReference type="ARBA" id="ARBA00023002"/>
    </source>
</evidence>
<keyword evidence="5" id="KW-0274">FAD</keyword>
<dbReference type="Proteomes" id="UP000051221">
    <property type="component" value="Unassembled WGS sequence"/>
</dbReference>
<dbReference type="PRINTS" id="PR00420">
    <property type="entry name" value="RNGMNOXGNASE"/>
</dbReference>
<dbReference type="FunCoup" id="A0A0Q2UWQ7">
    <property type="interactions" value="160"/>
</dbReference>
<dbReference type="GO" id="GO:0008681">
    <property type="term" value="F:2-octaprenyl-6-methoxyphenol hydroxylase activity"/>
    <property type="evidence" value="ECO:0007669"/>
    <property type="project" value="InterPro"/>
</dbReference>
<dbReference type="InterPro" id="IPR036188">
    <property type="entry name" value="FAD/NAD-bd_sf"/>
</dbReference>
<dbReference type="PANTHER" id="PTHR43876">
    <property type="entry name" value="UBIQUINONE BIOSYNTHESIS MONOOXYGENASE COQ6, MITOCHONDRIAL"/>
    <property type="match status" value="1"/>
</dbReference>
<dbReference type="RefSeq" id="WP_055466503.1">
    <property type="nucleotide sequence ID" value="NZ_CP119521.1"/>
</dbReference>
<protein>
    <submittedName>
        <fullName evidence="9">2-octaprenyl-6-methoxyphenyl hydroxylase</fullName>
    </submittedName>
</protein>
<evidence type="ECO:0000313" key="9">
    <source>
        <dbReference type="EMBL" id="KQH84888.1"/>
    </source>
</evidence>
<evidence type="ECO:0000256" key="7">
    <source>
        <dbReference type="ARBA" id="ARBA00023033"/>
    </source>
</evidence>
<evidence type="ECO:0000256" key="4">
    <source>
        <dbReference type="ARBA" id="ARBA00022630"/>
    </source>
</evidence>
<sequence length="394" mass="42435">MSEAKSFDVIIAGGAMAGATLALALDTLSQGRLNIAVIEAYQTDHHAHPGFDARSIALSYGTVGILRQLALWPAIAPVATPITQIHVSDRSHAGMTDITRESAGVDALGYVVELAHVGRIYAEKMAQSAAIHMFCPASVSTVERHNDAVTVTLNSGESLRGQLLVAADGAVSTCCQQIGLALTEHDFNQVAIIANVVASEPHRGRAFERFTSTGPVALLPMSDNRLSLVWCLPPEVAAQVMQCSDSEFLARLQTAFGWRLGRLIKAGERSAYPLLLRYREQNISHRFAIVGNAAQTLHPIAGQGFNLGIRDVATLAEELTAGDAIGSYAQLNRFRQRREADREATITLTSALVHLFSNDWLTLSIGRNLGLAAMDNLPMLKSPLLRRTLGVVNR</sequence>
<feature type="domain" description="FAD-binding" evidence="8">
    <location>
        <begin position="7"/>
        <end position="321"/>
    </location>
</feature>
<keyword evidence="6" id="KW-0560">Oxidoreductase</keyword>